<gene>
    <name evidence="2" type="ORF">IscW_ISCW022374</name>
</gene>
<evidence type="ECO:0000313" key="3">
    <source>
        <dbReference type="EnsemblMetazoa" id="ISCW022374-PA"/>
    </source>
</evidence>
<dbReference type="HOGENOM" id="CLU_2186840_0_0_1"/>
<reference evidence="3" key="2">
    <citation type="submission" date="2020-05" db="UniProtKB">
        <authorList>
            <consortium name="EnsemblMetazoa"/>
        </authorList>
    </citation>
    <scope>IDENTIFICATION</scope>
    <source>
        <strain evidence="3">wikel</strain>
    </source>
</reference>
<accession>B7QAH5</accession>
<name>B7QAH5_IXOSC</name>
<dbReference type="Proteomes" id="UP000001555">
    <property type="component" value="Unassembled WGS sequence"/>
</dbReference>
<dbReference type="VEuPathDB" id="VectorBase:ISCI022374"/>
<sequence length="109" mass="12297">MKDMGDFNRDVQLMLRDNMGKEFDKGSGGLDLPLAEPKNPLSEHPITHSHGFERFTSGTSNPDMQPQERGASAFYDKLTSRVVTKDRFIHKRGVQEISHLATKDLGRIL</sequence>
<protein>
    <submittedName>
        <fullName evidence="2 3">Uncharacterized protein</fullName>
    </submittedName>
</protein>
<proteinExistence type="predicted"/>
<organism>
    <name type="scientific">Ixodes scapularis</name>
    <name type="common">Black-legged tick</name>
    <name type="synonym">Deer tick</name>
    <dbReference type="NCBI Taxonomy" id="6945"/>
    <lineage>
        <taxon>Eukaryota</taxon>
        <taxon>Metazoa</taxon>
        <taxon>Ecdysozoa</taxon>
        <taxon>Arthropoda</taxon>
        <taxon>Chelicerata</taxon>
        <taxon>Arachnida</taxon>
        <taxon>Acari</taxon>
        <taxon>Parasitiformes</taxon>
        <taxon>Ixodida</taxon>
        <taxon>Ixodoidea</taxon>
        <taxon>Ixodidae</taxon>
        <taxon>Ixodinae</taxon>
        <taxon>Ixodes</taxon>
    </lineage>
</organism>
<dbReference type="VEuPathDB" id="VectorBase:ISCW022374"/>
<reference evidence="2 4" key="1">
    <citation type="submission" date="2008-03" db="EMBL/GenBank/DDBJ databases">
        <title>Annotation of Ixodes scapularis.</title>
        <authorList>
            <consortium name="Ixodes scapularis Genome Project Consortium"/>
            <person name="Caler E."/>
            <person name="Hannick L.I."/>
            <person name="Bidwell S."/>
            <person name="Joardar V."/>
            <person name="Thiagarajan M."/>
            <person name="Amedeo P."/>
            <person name="Galinsky K.J."/>
            <person name="Schobel S."/>
            <person name="Inman J."/>
            <person name="Hostetler J."/>
            <person name="Miller J."/>
            <person name="Hammond M."/>
            <person name="Megy K."/>
            <person name="Lawson D."/>
            <person name="Kodira C."/>
            <person name="Sutton G."/>
            <person name="Meyer J."/>
            <person name="Hill C.A."/>
            <person name="Birren B."/>
            <person name="Nene V."/>
            <person name="Collins F."/>
            <person name="Alarcon-Chaidez F."/>
            <person name="Wikel S."/>
            <person name="Strausberg R."/>
        </authorList>
    </citation>
    <scope>NUCLEOTIDE SEQUENCE [LARGE SCALE GENOMIC DNA]</scope>
    <source>
        <strain evidence="4">Wikel</strain>
        <strain evidence="2">Wikel colony</strain>
    </source>
</reference>
<evidence type="ECO:0000313" key="4">
    <source>
        <dbReference type="Proteomes" id="UP000001555"/>
    </source>
</evidence>
<keyword evidence="4" id="KW-1185">Reference proteome</keyword>
<evidence type="ECO:0000256" key="1">
    <source>
        <dbReference type="SAM" id="MobiDB-lite"/>
    </source>
</evidence>
<dbReference type="PaxDb" id="6945-B7QAH5"/>
<dbReference type="EnsemblMetazoa" id="ISCW022374-RA">
    <property type="protein sequence ID" value="ISCW022374-PA"/>
    <property type="gene ID" value="ISCW022374"/>
</dbReference>
<dbReference type="EMBL" id="DS895157">
    <property type="protein sequence ID" value="EEC15847.1"/>
    <property type="molecule type" value="Genomic_DNA"/>
</dbReference>
<feature type="region of interest" description="Disordered" evidence="1">
    <location>
        <begin position="20"/>
        <end position="68"/>
    </location>
</feature>
<dbReference type="EMBL" id="ABJB011083451">
    <property type="status" value="NOT_ANNOTATED_CDS"/>
    <property type="molecule type" value="Genomic_DNA"/>
</dbReference>
<dbReference type="EMBL" id="ABJB010908730">
    <property type="status" value="NOT_ANNOTATED_CDS"/>
    <property type="molecule type" value="Genomic_DNA"/>
</dbReference>
<dbReference type="AlphaFoldDB" id="B7QAH5"/>
<evidence type="ECO:0000313" key="2">
    <source>
        <dbReference type="EMBL" id="EEC15847.1"/>
    </source>
</evidence>
<dbReference type="InParanoid" id="B7QAH5"/>